<comment type="caution">
    <text evidence="1">The sequence shown here is derived from an EMBL/GenBank/DDBJ whole genome shotgun (WGS) entry which is preliminary data.</text>
</comment>
<dbReference type="EMBL" id="JARAWP010000061">
    <property type="protein sequence ID" value="MDX3025944.1"/>
    <property type="molecule type" value="Genomic_DNA"/>
</dbReference>
<proteinExistence type="predicted"/>
<evidence type="ECO:0000313" key="1">
    <source>
        <dbReference type="EMBL" id="MDX3025944.1"/>
    </source>
</evidence>
<keyword evidence="2" id="KW-1185">Reference proteome</keyword>
<organism evidence="1 2">
    <name type="scientific">Streptomyces acidiscabies</name>
    <dbReference type="NCBI Taxonomy" id="42234"/>
    <lineage>
        <taxon>Bacteria</taxon>
        <taxon>Bacillati</taxon>
        <taxon>Actinomycetota</taxon>
        <taxon>Actinomycetes</taxon>
        <taxon>Kitasatosporales</taxon>
        <taxon>Streptomycetaceae</taxon>
        <taxon>Streptomyces</taxon>
    </lineage>
</organism>
<dbReference type="Proteomes" id="UP001272987">
    <property type="component" value="Unassembled WGS sequence"/>
</dbReference>
<reference evidence="1 2" key="1">
    <citation type="journal article" date="2023" name="Microb. Genom.">
        <title>Mesoterricola silvestris gen. nov., sp. nov., Mesoterricola sediminis sp. nov., Geothrix oryzae sp. nov., Geothrix edaphica sp. nov., Geothrix rubra sp. nov., and Geothrix limicola sp. nov., six novel members of Acidobacteriota isolated from soils.</title>
        <authorList>
            <person name="Weisberg A.J."/>
            <person name="Pearce E."/>
            <person name="Kramer C.G."/>
            <person name="Chang J.H."/>
            <person name="Clarke C.R."/>
        </authorList>
    </citation>
    <scope>NUCLEOTIDE SEQUENCE [LARGE SCALE GENOMIC DNA]</scope>
    <source>
        <strain evidence="1 2">NB05-1H</strain>
    </source>
</reference>
<dbReference type="RefSeq" id="WP_319167760.1">
    <property type="nucleotide sequence ID" value="NZ_JARAWP010000061.1"/>
</dbReference>
<name>A0ABU4MEI6_9ACTN</name>
<gene>
    <name evidence="1" type="ORF">PV666_50050</name>
</gene>
<evidence type="ECO:0000313" key="2">
    <source>
        <dbReference type="Proteomes" id="UP001272987"/>
    </source>
</evidence>
<accession>A0ABU4MEI6</accession>
<sequence>MLALQHARAHRPDPALLHGVTYNPVTQMSELDGVPFLDTHGEALASTSHTTTVINSEDTD</sequence>
<protein>
    <submittedName>
        <fullName evidence="1">Uncharacterized protein</fullName>
    </submittedName>
</protein>